<reference evidence="2" key="1">
    <citation type="journal article" date="2023" name="Int. J. Mol. Sci.">
        <title>Metagenomics Revealed a New Genus 'Candidatus Thiocaldithrix dubininis' gen. nov., sp. nov. and a New Species 'Candidatus Thiothrix putei' sp. nov. in the Family Thiotrichaceae, Some Members of Which Have Traits of Both Na+- and H+-Motive Energetics.</title>
        <authorList>
            <person name="Ravin N.V."/>
            <person name="Muntyan M.S."/>
            <person name="Smolyakov D.D."/>
            <person name="Rudenko T.S."/>
            <person name="Beletsky A.V."/>
            <person name="Mardanov A.V."/>
            <person name="Grabovich M.Y."/>
        </authorList>
    </citation>
    <scope>NUCLEOTIDE SEQUENCE</scope>
    <source>
        <strain evidence="2">GKL-01</strain>
    </source>
</reference>
<dbReference type="PANTHER" id="PTHR39555:SF1">
    <property type="entry name" value="TYPE IV PILUS INNER MEMBRANE COMPONENT PILO"/>
    <property type="match status" value="1"/>
</dbReference>
<organism evidence="2">
    <name type="scientific">Candidatus Thiocaldithrix dubininis</name>
    <dbReference type="NCBI Taxonomy" id="3080823"/>
    <lineage>
        <taxon>Bacteria</taxon>
        <taxon>Pseudomonadati</taxon>
        <taxon>Pseudomonadota</taxon>
        <taxon>Gammaproteobacteria</taxon>
        <taxon>Thiotrichales</taxon>
        <taxon>Thiotrichaceae</taxon>
        <taxon>Candidatus Thiocaldithrix</taxon>
    </lineage>
</organism>
<keyword evidence="1" id="KW-0812">Transmembrane</keyword>
<dbReference type="KEGG" id="tdu:QJT80_11665"/>
<gene>
    <name evidence="2" type="ORF">QJT80_11665</name>
</gene>
<evidence type="ECO:0000313" key="2">
    <source>
        <dbReference type="EMBL" id="WGZ90151.1"/>
    </source>
</evidence>
<keyword evidence="1" id="KW-0472">Membrane</keyword>
<dbReference type="InterPro" id="IPR007445">
    <property type="entry name" value="PilO"/>
</dbReference>
<feature type="transmembrane region" description="Helical" evidence="1">
    <location>
        <begin position="20"/>
        <end position="40"/>
    </location>
</feature>
<dbReference type="EMBL" id="CP124755">
    <property type="protein sequence ID" value="WGZ90151.1"/>
    <property type="molecule type" value="Genomic_DNA"/>
</dbReference>
<dbReference type="Gene3D" id="3.30.70.60">
    <property type="match status" value="1"/>
</dbReference>
<dbReference type="PANTHER" id="PTHR39555">
    <property type="entry name" value="FIMBRIAL ASSEMBLY PROTEIN PILO-LIKE PROTEIN-RELATED"/>
    <property type="match status" value="1"/>
</dbReference>
<proteinExistence type="predicted"/>
<dbReference type="GO" id="GO:0043683">
    <property type="term" value="P:type IV pilus assembly"/>
    <property type="evidence" value="ECO:0007669"/>
    <property type="project" value="InterPro"/>
</dbReference>
<dbReference type="GO" id="GO:0043107">
    <property type="term" value="P:type IV pilus-dependent motility"/>
    <property type="evidence" value="ECO:0007669"/>
    <property type="project" value="InterPro"/>
</dbReference>
<dbReference type="InterPro" id="IPR014717">
    <property type="entry name" value="Transl_elong_EF1B/ribsomal_bS6"/>
</dbReference>
<dbReference type="PIRSF" id="PIRSF016482">
    <property type="entry name" value="PilO"/>
    <property type="match status" value="1"/>
</dbReference>
<dbReference type="Proteomes" id="UP001300672">
    <property type="component" value="Chromosome"/>
</dbReference>
<keyword evidence="1" id="KW-1133">Transmembrane helix</keyword>
<dbReference type="AlphaFoldDB" id="A0AA95KEA5"/>
<reference evidence="2" key="2">
    <citation type="submission" date="2023-04" db="EMBL/GenBank/DDBJ databases">
        <authorList>
            <person name="Beletskiy A.V."/>
            <person name="Mardanov A.V."/>
            <person name="Ravin N.V."/>
        </authorList>
    </citation>
    <scope>NUCLEOTIDE SEQUENCE</scope>
    <source>
        <strain evidence="2">GKL-01</strain>
    </source>
</reference>
<name>A0AA95KEA5_9GAMM</name>
<evidence type="ECO:0000256" key="1">
    <source>
        <dbReference type="SAM" id="Phobius"/>
    </source>
</evidence>
<sequence length="225" mass="25308">MNANDFNNLIYDPGNVPWPVKTVALLAIAALVGFIGYKLIITADTEELASNEAKELELRNTFETKQKRASQLPQYKAQLEEMQRSFVVLSNQLPRDTEIPGLILDISEKGLSNGLELELFEPQPENTMDFYAEKPIKIVAKGTYKELATFVSDLSGLPRIVTINNINLTPVENSGRLKLDAMVKTYRYIQDDEEGINEKQIKDKVAGKQVSFNLHSLLLNHKRAS</sequence>
<dbReference type="Gene3D" id="1.10.287.540">
    <property type="entry name" value="Helix hairpin bin"/>
    <property type="match status" value="1"/>
</dbReference>
<protein>
    <submittedName>
        <fullName evidence="2">Type 4a pilus biogenesis protein PilO</fullName>
    </submittedName>
</protein>
<accession>A0AA95KEA5</accession>
<dbReference type="Pfam" id="PF04350">
    <property type="entry name" value="PilO"/>
    <property type="match status" value="1"/>
</dbReference>